<name>A0A963Z0Y3_9PROT</name>
<evidence type="ECO:0000313" key="2">
    <source>
        <dbReference type="Proteomes" id="UP000721844"/>
    </source>
</evidence>
<dbReference type="RefSeq" id="WP_227307191.1">
    <property type="nucleotide sequence ID" value="NZ_JAESVA010000003.1"/>
</dbReference>
<protein>
    <submittedName>
        <fullName evidence="1">Uncharacterized protein</fullName>
    </submittedName>
</protein>
<sequence length="166" mass="18177">MTDIYEKGSQAEQLALWTIRCAKRGPGAPFSVWMTAHQDHWRDLHAISTLFRDINWTVAEQRGIGLDIAPPGQVWTTLEERHLLRAAAAAQAEDDAILAELAATLSPHPALVPAIADAAAMLGAVLATHGYWLPKPESECSRLPGPALSVARRRSAVWDRADVMWP</sequence>
<reference evidence="1 2" key="1">
    <citation type="journal article" date="2021" name="Microorganisms">
        <title>Acidisoma silvae sp. nov. and Acidisomacellulosilytica sp. nov., Two Acidophilic Bacteria Isolated from Decaying Wood, Hydrolyzing Cellulose and Producing Poly-3-hydroxybutyrate.</title>
        <authorList>
            <person name="Mieszkin S."/>
            <person name="Pouder E."/>
            <person name="Uroz S."/>
            <person name="Simon-Colin C."/>
            <person name="Alain K."/>
        </authorList>
    </citation>
    <scope>NUCLEOTIDE SEQUENCE [LARGE SCALE GENOMIC DNA]</scope>
    <source>
        <strain evidence="1 2">HW T5.17</strain>
    </source>
</reference>
<proteinExistence type="predicted"/>
<organism evidence="1 2">
    <name type="scientific">Acidisoma cellulosilyticum</name>
    <dbReference type="NCBI Taxonomy" id="2802395"/>
    <lineage>
        <taxon>Bacteria</taxon>
        <taxon>Pseudomonadati</taxon>
        <taxon>Pseudomonadota</taxon>
        <taxon>Alphaproteobacteria</taxon>
        <taxon>Acetobacterales</taxon>
        <taxon>Acidocellaceae</taxon>
        <taxon>Acidisoma</taxon>
    </lineage>
</organism>
<dbReference type="EMBL" id="JAESVA010000003">
    <property type="protein sequence ID" value="MCB8880526.1"/>
    <property type="molecule type" value="Genomic_DNA"/>
</dbReference>
<keyword evidence="2" id="KW-1185">Reference proteome</keyword>
<comment type="caution">
    <text evidence="1">The sequence shown here is derived from an EMBL/GenBank/DDBJ whole genome shotgun (WGS) entry which is preliminary data.</text>
</comment>
<dbReference type="AlphaFoldDB" id="A0A963Z0Y3"/>
<accession>A0A963Z0Y3</accession>
<gene>
    <name evidence="1" type="ORF">ACELLULO517_09805</name>
</gene>
<dbReference type="Proteomes" id="UP000721844">
    <property type="component" value="Unassembled WGS sequence"/>
</dbReference>
<evidence type="ECO:0000313" key="1">
    <source>
        <dbReference type="EMBL" id="MCB8880526.1"/>
    </source>
</evidence>